<name>A0A1B2HW10_9PSEU</name>
<dbReference type="InterPro" id="IPR015943">
    <property type="entry name" value="WD40/YVTN_repeat-like_dom_sf"/>
</dbReference>
<dbReference type="SUPFAM" id="SSF50978">
    <property type="entry name" value="WD40 repeat-like"/>
    <property type="match status" value="1"/>
</dbReference>
<dbReference type="EMBL" id="CP016793">
    <property type="protein sequence ID" value="ANZ41875.1"/>
    <property type="molecule type" value="Genomic_DNA"/>
</dbReference>
<dbReference type="SMART" id="SM00320">
    <property type="entry name" value="WD40"/>
    <property type="match status" value="3"/>
</dbReference>
<dbReference type="PROSITE" id="PS50082">
    <property type="entry name" value="WD_REPEATS_2"/>
    <property type="match status" value="1"/>
</dbReference>
<dbReference type="STRING" id="1586287.BBK82_44030"/>
<reference evidence="2 3" key="1">
    <citation type="submission" date="2016-07" db="EMBL/GenBank/DDBJ databases">
        <title>Complete genome sequence of the Lentzea guizhouensis DHS C013.</title>
        <authorList>
            <person name="Cao C."/>
        </authorList>
    </citation>
    <scope>NUCLEOTIDE SEQUENCE [LARGE SCALE GENOMIC DNA]</scope>
    <source>
        <strain evidence="2 3">DHS C013</strain>
    </source>
</reference>
<accession>A0A1B2HW10</accession>
<gene>
    <name evidence="2" type="ORF">BBK82_44030</name>
</gene>
<dbReference type="KEGG" id="led:BBK82_44030"/>
<keyword evidence="3" id="KW-1185">Reference proteome</keyword>
<proteinExistence type="predicted"/>
<dbReference type="SUPFAM" id="SSF50998">
    <property type="entry name" value="Quinoprotein alcohol dehydrogenase-like"/>
    <property type="match status" value="1"/>
</dbReference>
<dbReference type="Gene3D" id="2.130.10.10">
    <property type="entry name" value="YVTN repeat-like/Quinoprotein amine dehydrogenase"/>
    <property type="match status" value="2"/>
</dbReference>
<organism evidence="2 3">
    <name type="scientific">Lentzea guizhouensis</name>
    <dbReference type="NCBI Taxonomy" id="1586287"/>
    <lineage>
        <taxon>Bacteria</taxon>
        <taxon>Bacillati</taxon>
        <taxon>Actinomycetota</taxon>
        <taxon>Actinomycetes</taxon>
        <taxon>Pseudonocardiales</taxon>
        <taxon>Pseudonocardiaceae</taxon>
        <taxon>Lentzea</taxon>
    </lineage>
</organism>
<evidence type="ECO:0000313" key="3">
    <source>
        <dbReference type="Proteomes" id="UP000093053"/>
    </source>
</evidence>
<protein>
    <submittedName>
        <fullName evidence="2">Uncharacterized protein</fullName>
    </submittedName>
</protein>
<dbReference type="InterPro" id="IPR036322">
    <property type="entry name" value="WD40_repeat_dom_sf"/>
</dbReference>
<evidence type="ECO:0000313" key="2">
    <source>
        <dbReference type="EMBL" id="ANZ41875.1"/>
    </source>
</evidence>
<dbReference type="Proteomes" id="UP000093053">
    <property type="component" value="Chromosome"/>
</dbReference>
<sequence>MLVCAAHRSLREPTRPIWGQIVQAPVRINDLAAVHARERVLGAVTASIARQLDLPENLTAAELIDALRTRPTRPVLVVDALDETDDPQRLINELLLPLISEKTRGNPVRLLVGARLYEDYQPLFDCGWMINLDKVEQDVLEDDLLHYVQGLLRTTSEYRKQGGAVGAFAQAVASVLATPDVGGGRLSGPFLVAGLYTRYFMTVNADRVVTDAAAAAQEGAKVPVDLRGVLDLDLRLESDALWLRPVLTALAYARGSGMPVSVLTRVAAAFAPAGTRPTTGQIRSALNVARFYVRQSLAPDRSNVYRLFHQGLVDTLAENSAERLGAVLDALVSSLGPPDQRDWNAAEPYVLEYVREHASAAGRVKEIEADPGFVLHPGSPLRTEAKDAAELALIAVRNGNRALARRAANLPGSPHLMWQPRWSLGTLASDAWSAEVNSAPSRFESIAISGNGESVVALGSDGLVCWEWAPDQPPRLHRTEGYVMGHKVLLSRLGTVFALGDSGTVLDFGDAAVWEQDDLDPVRAAAISGPSEIVYVDHAGEIVRHDLVTLRRDMIGSTGLNSDRWSIADAEGAIVAVAFADSVWLKVFTYPGREYAVRVPQDPISTFAISPDGRHVVAGTEGGWLIFAQLQRYIEWEYFDQLHSEITAVAATSGASRLAAGCEDGTVVVFGPDGRRQVTAQVSHRPIRKLTLCALVKRGLALDDDGKAHWFEFEAGVVTSRLPTLMDVSAGDLVVTAFLAESGEVTVGLNDGTVAAVVLETGELLHETRLAAVARELASVDLGGRDGTLVATGAGYSLLHDHFDRVIDLGLAEWAKEYLSPTDPPPRIGVGSGVVEVWHDGYEVRVRKLGSSPDLGLAEGVDLEWRYRQDSEVLCSAYFGQRPLAFSGGSDGSVDVWDLESLEMVDTLRVGGPVRDVRTVSGRYLLVLAGGELVAFEHYDGSRKGSS</sequence>
<dbReference type="InterPro" id="IPR011047">
    <property type="entry name" value="Quinoprotein_ADH-like_sf"/>
</dbReference>
<evidence type="ECO:0000256" key="1">
    <source>
        <dbReference type="PROSITE-ProRule" id="PRU00221"/>
    </source>
</evidence>
<keyword evidence="1" id="KW-0853">WD repeat</keyword>
<dbReference type="AlphaFoldDB" id="A0A1B2HW10"/>
<feature type="repeat" description="WD" evidence="1">
    <location>
        <begin position="887"/>
        <end position="907"/>
    </location>
</feature>
<dbReference type="InterPro" id="IPR001680">
    <property type="entry name" value="WD40_rpt"/>
</dbReference>